<dbReference type="InterPro" id="IPR003661">
    <property type="entry name" value="HisK_dim/P_dom"/>
</dbReference>
<dbReference type="InterPro" id="IPR050428">
    <property type="entry name" value="TCS_sensor_his_kinase"/>
</dbReference>
<dbReference type="InterPro" id="IPR004358">
    <property type="entry name" value="Sig_transdc_His_kin-like_C"/>
</dbReference>
<dbReference type="SUPFAM" id="SSF55874">
    <property type="entry name" value="ATPase domain of HSP90 chaperone/DNA topoisomerase II/histidine kinase"/>
    <property type="match status" value="1"/>
</dbReference>
<evidence type="ECO:0000256" key="2">
    <source>
        <dbReference type="ARBA" id="ARBA00004370"/>
    </source>
</evidence>
<dbReference type="InterPro" id="IPR036097">
    <property type="entry name" value="HisK_dim/P_sf"/>
</dbReference>
<dbReference type="SMART" id="SM00304">
    <property type="entry name" value="HAMP"/>
    <property type="match status" value="1"/>
</dbReference>
<evidence type="ECO:0000256" key="7">
    <source>
        <dbReference type="ARBA" id="ARBA00022777"/>
    </source>
</evidence>
<evidence type="ECO:0000259" key="12">
    <source>
        <dbReference type="PROSITE" id="PS50109"/>
    </source>
</evidence>
<dbReference type="SMART" id="SM00388">
    <property type="entry name" value="HisKA"/>
    <property type="match status" value="1"/>
</dbReference>
<evidence type="ECO:0000256" key="3">
    <source>
        <dbReference type="ARBA" id="ARBA00012438"/>
    </source>
</evidence>
<dbReference type="Gene3D" id="1.10.287.130">
    <property type="match status" value="1"/>
</dbReference>
<sequence length="397" mass="43592">MRKLSLRMRLTLFTVLLLTGVSVLFTLSTIYNAQFSYVVPYLASDINFDEFEVSENAYSTITASQVSGASGTDSYPEPYTSDQIAAISVMSSSTAQFNSISLWIMLAIITGGGLLTYFLLGRALRPVRDLSTQIESITEHELSQRVDAGDAHDEISSLAHSFNTMLSRLSKAFSDQKRFSSDAAHELKTPLAAIKTNLDVLQLSGDPTAEEYRQTVRVVKKQTERMIRLVDDLFTISSQRNYDFNDTVDFDSMFHDITAQLAPRIEERKLTVNILPGGLATKGNSVMLMRAFSNLIENAVKYNVEGGSIDISSAAEDKKYTFTIADTGIGIPEEKREHIFDPFYRADHSRSRKIGGAGLGLAIVKDIIGRHGGTVSAAPGESTGTVFTVTLPRIPAE</sequence>
<keyword evidence="10 11" id="KW-0472">Membrane</keyword>
<evidence type="ECO:0000259" key="13">
    <source>
        <dbReference type="PROSITE" id="PS50885"/>
    </source>
</evidence>
<evidence type="ECO:0000256" key="8">
    <source>
        <dbReference type="ARBA" id="ARBA00022989"/>
    </source>
</evidence>
<evidence type="ECO:0000256" key="10">
    <source>
        <dbReference type="ARBA" id="ARBA00023136"/>
    </source>
</evidence>
<evidence type="ECO:0000256" key="9">
    <source>
        <dbReference type="ARBA" id="ARBA00023012"/>
    </source>
</evidence>
<dbReference type="InterPro" id="IPR036890">
    <property type="entry name" value="HATPase_C_sf"/>
</dbReference>
<keyword evidence="8 11" id="KW-1133">Transmembrane helix</keyword>
<evidence type="ECO:0000256" key="1">
    <source>
        <dbReference type="ARBA" id="ARBA00000085"/>
    </source>
</evidence>
<dbReference type="EMBL" id="JACOON010000003">
    <property type="protein sequence ID" value="MBC5647925.1"/>
    <property type="molecule type" value="Genomic_DNA"/>
</dbReference>
<dbReference type="SUPFAM" id="SSF158472">
    <property type="entry name" value="HAMP domain-like"/>
    <property type="match status" value="1"/>
</dbReference>
<dbReference type="Pfam" id="PF00672">
    <property type="entry name" value="HAMP"/>
    <property type="match status" value="1"/>
</dbReference>
<dbReference type="EC" id="2.7.13.3" evidence="3"/>
<keyword evidence="5" id="KW-0808">Transferase</keyword>
<accession>A0ABR7EDS2</accession>
<comment type="catalytic activity">
    <reaction evidence="1">
        <text>ATP + protein L-histidine = ADP + protein N-phospho-L-histidine.</text>
        <dbReference type="EC" id="2.7.13.3"/>
    </reaction>
</comment>
<feature type="domain" description="HAMP" evidence="13">
    <location>
        <begin position="121"/>
        <end position="174"/>
    </location>
</feature>
<dbReference type="RefSeq" id="WP_186857453.1">
    <property type="nucleotide sequence ID" value="NZ_JACOON010000003.1"/>
</dbReference>
<dbReference type="Proteomes" id="UP000606889">
    <property type="component" value="Unassembled WGS sequence"/>
</dbReference>
<dbReference type="Pfam" id="PF00512">
    <property type="entry name" value="HisKA"/>
    <property type="match status" value="1"/>
</dbReference>
<evidence type="ECO:0000313" key="15">
    <source>
        <dbReference type="Proteomes" id="UP000606889"/>
    </source>
</evidence>
<dbReference type="PANTHER" id="PTHR45436:SF5">
    <property type="entry name" value="SENSOR HISTIDINE KINASE TRCS"/>
    <property type="match status" value="1"/>
</dbReference>
<dbReference type="CDD" id="cd00082">
    <property type="entry name" value="HisKA"/>
    <property type="match status" value="1"/>
</dbReference>
<dbReference type="CDD" id="cd06225">
    <property type="entry name" value="HAMP"/>
    <property type="match status" value="1"/>
</dbReference>
<keyword evidence="15" id="KW-1185">Reference proteome</keyword>
<dbReference type="InterPro" id="IPR005467">
    <property type="entry name" value="His_kinase_dom"/>
</dbReference>
<name>A0ABR7EDS2_9FIRM</name>
<gene>
    <name evidence="14" type="ORF">H8S18_06215</name>
</gene>
<proteinExistence type="predicted"/>
<feature type="transmembrane region" description="Helical" evidence="11">
    <location>
        <begin position="100"/>
        <end position="120"/>
    </location>
</feature>
<organism evidence="14 15">
    <name type="scientific">Christensenella tenuis</name>
    <dbReference type="NCBI Taxonomy" id="2763033"/>
    <lineage>
        <taxon>Bacteria</taxon>
        <taxon>Bacillati</taxon>
        <taxon>Bacillota</taxon>
        <taxon>Clostridia</taxon>
        <taxon>Christensenellales</taxon>
        <taxon>Christensenellaceae</taxon>
        <taxon>Christensenella</taxon>
    </lineage>
</organism>
<protein>
    <recommendedName>
        <fullName evidence="3">histidine kinase</fullName>
        <ecNumber evidence="3">2.7.13.3</ecNumber>
    </recommendedName>
</protein>
<dbReference type="InterPro" id="IPR003594">
    <property type="entry name" value="HATPase_dom"/>
</dbReference>
<dbReference type="GO" id="GO:0016301">
    <property type="term" value="F:kinase activity"/>
    <property type="evidence" value="ECO:0007669"/>
    <property type="project" value="UniProtKB-KW"/>
</dbReference>
<dbReference type="PROSITE" id="PS50109">
    <property type="entry name" value="HIS_KIN"/>
    <property type="match status" value="1"/>
</dbReference>
<feature type="domain" description="Histidine kinase" evidence="12">
    <location>
        <begin position="182"/>
        <end position="395"/>
    </location>
</feature>
<keyword evidence="4" id="KW-0597">Phosphoprotein</keyword>
<dbReference type="SMART" id="SM00387">
    <property type="entry name" value="HATPase_c"/>
    <property type="match status" value="1"/>
</dbReference>
<keyword evidence="6 11" id="KW-0812">Transmembrane</keyword>
<dbReference type="SUPFAM" id="SSF47384">
    <property type="entry name" value="Homodimeric domain of signal transducing histidine kinase"/>
    <property type="match status" value="1"/>
</dbReference>
<evidence type="ECO:0000256" key="6">
    <source>
        <dbReference type="ARBA" id="ARBA00022692"/>
    </source>
</evidence>
<evidence type="ECO:0000313" key="14">
    <source>
        <dbReference type="EMBL" id="MBC5647925.1"/>
    </source>
</evidence>
<evidence type="ECO:0000256" key="4">
    <source>
        <dbReference type="ARBA" id="ARBA00022553"/>
    </source>
</evidence>
<dbReference type="PRINTS" id="PR00344">
    <property type="entry name" value="BCTRLSENSOR"/>
</dbReference>
<dbReference type="CDD" id="cd00075">
    <property type="entry name" value="HATPase"/>
    <property type="match status" value="1"/>
</dbReference>
<dbReference type="Pfam" id="PF02518">
    <property type="entry name" value="HATPase_c"/>
    <property type="match status" value="1"/>
</dbReference>
<reference evidence="14 15" key="1">
    <citation type="submission" date="2020-08" db="EMBL/GenBank/DDBJ databases">
        <title>Genome public.</title>
        <authorList>
            <person name="Liu C."/>
            <person name="Sun Q."/>
        </authorList>
    </citation>
    <scope>NUCLEOTIDE SEQUENCE [LARGE SCALE GENOMIC DNA]</scope>
    <source>
        <strain evidence="14 15">NSJ-35</strain>
    </source>
</reference>
<evidence type="ECO:0000256" key="5">
    <source>
        <dbReference type="ARBA" id="ARBA00022679"/>
    </source>
</evidence>
<dbReference type="InterPro" id="IPR003660">
    <property type="entry name" value="HAMP_dom"/>
</dbReference>
<comment type="subcellular location">
    <subcellularLocation>
        <location evidence="2">Membrane</location>
    </subcellularLocation>
</comment>
<dbReference type="PROSITE" id="PS50885">
    <property type="entry name" value="HAMP"/>
    <property type="match status" value="1"/>
</dbReference>
<keyword evidence="9" id="KW-0902">Two-component regulatory system</keyword>
<dbReference type="Gene3D" id="6.10.340.10">
    <property type="match status" value="1"/>
</dbReference>
<dbReference type="PANTHER" id="PTHR45436">
    <property type="entry name" value="SENSOR HISTIDINE KINASE YKOH"/>
    <property type="match status" value="1"/>
</dbReference>
<keyword evidence="7 14" id="KW-0418">Kinase</keyword>
<dbReference type="Gene3D" id="3.30.565.10">
    <property type="entry name" value="Histidine kinase-like ATPase, C-terminal domain"/>
    <property type="match status" value="1"/>
</dbReference>
<comment type="caution">
    <text evidence="14">The sequence shown here is derived from an EMBL/GenBank/DDBJ whole genome shotgun (WGS) entry which is preliminary data.</text>
</comment>
<evidence type="ECO:0000256" key="11">
    <source>
        <dbReference type="SAM" id="Phobius"/>
    </source>
</evidence>